<accession>A0A6A6G048</accession>
<dbReference type="Proteomes" id="UP000799538">
    <property type="component" value="Unassembled WGS sequence"/>
</dbReference>
<dbReference type="SUPFAM" id="SSF55486">
    <property type="entry name" value="Metalloproteases ('zincins'), catalytic domain"/>
    <property type="match status" value="1"/>
</dbReference>
<evidence type="ECO:0000313" key="1">
    <source>
        <dbReference type="EMBL" id="KAF2219061.1"/>
    </source>
</evidence>
<dbReference type="AlphaFoldDB" id="A0A6A6G048"/>
<proteinExistence type="predicted"/>
<reference evidence="2" key="1">
    <citation type="journal article" date="2020" name="Stud. Mycol.">
        <title>101 Dothideomycetes genomes: A test case for predicting lifestyles and emergence of pathogens.</title>
        <authorList>
            <person name="Haridas S."/>
            <person name="Albert R."/>
            <person name="Binder M."/>
            <person name="Bloem J."/>
            <person name="LaButti K."/>
            <person name="Salamov A."/>
            <person name="Andreopoulos B."/>
            <person name="Baker S."/>
            <person name="Barry K."/>
            <person name="Bills G."/>
            <person name="Bluhm B."/>
            <person name="Cannon C."/>
            <person name="Castanera R."/>
            <person name="Culley D."/>
            <person name="Daum C."/>
            <person name="Ezra D."/>
            <person name="Gonzalez J."/>
            <person name="Henrissat B."/>
            <person name="Kuo A."/>
            <person name="Liang C."/>
            <person name="Lipzen A."/>
            <person name="Lutzoni F."/>
            <person name="Magnuson J."/>
            <person name="Mondo S."/>
            <person name="Nolan M."/>
            <person name="Ohm R."/>
            <person name="Pangilinan J."/>
            <person name="Park H.-J."/>
            <person name="Ramirez L."/>
            <person name="Alfaro M."/>
            <person name="Sun H."/>
            <person name="Tritt A."/>
            <person name="Yoshinaga Y."/>
            <person name="Zwiers L.-H."/>
            <person name="Turgeon B."/>
            <person name="Goodwin S."/>
            <person name="Spatafora J."/>
            <person name="Crous P."/>
            <person name="Grigoriev I."/>
        </authorList>
    </citation>
    <scope>NUCLEOTIDE SEQUENCE [LARGE SCALE GENOMIC DNA]</scope>
    <source>
        <strain evidence="2">CECT 20119</strain>
    </source>
</reference>
<sequence>MRLAVARWTRLSPSTTKTIRVSYAPGVPTAEANFNGDLRFGANRGYMNERTALHEISHTLGIGQTGAFDARCSAGDWPRGNALVAGWDGQGGKVNCGGGHVWPYGLNYDTEWSEVNAERHVRLIVGMIGDGL</sequence>
<evidence type="ECO:0000313" key="2">
    <source>
        <dbReference type="Proteomes" id="UP000799538"/>
    </source>
</evidence>
<dbReference type="EMBL" id="ML992521">
    <property type="protein sequence ID" value="KAF2219061.1"/>
    <property type="molecule type" value="Genomic_DNA"/>
</dbReference>
<feature type="non-terminal residue" evidence="1">
    <location>
        <position position="132"/>
    </location>
</feature>
<dbReference type="OrthoDB" id="4426724at2759"/>
<organism evidence="1 2">
    <name type="scientific">Elsinoe ampelina</name>
    <dbReference type="NCBI Taxonomy" id="302913"/>
    <lineage>
        <taxon>Eukaryota</taxon>
        <taxon>Fungi</taxon>
        <taxon>Dikarya</taxon>
        <taxon>Ascomycota</taxon>
        <taxon>Pezizomycotina</taxon>
        <taxon>Dothideomycetes</taxon>
        <taxon>Dothideomycetidae</taxon>
        <taxon>Myriangiales</taxon>
        <taxon>Elsinoaceae</taxon>
        <taxon>Elsinoe</taxon>
    </lineage>
</organism>
<gene>
    <name evidence="1" type="ORF">BDZ85DRAFT_225667</name>
</gene>
<evidence type="ECO:0008006" key="3">
    <source>
        <dbReference type="Google" id="ProtNLM"/>
    </source>
</evidence>
<protein>
    <recommendedName>
        <fullName evidence="3">Ricin B lectin domain-containing protein</fullName>
    </recommendedName>
</protein>
<keyword evidence="2" id="KW-1185">Reference proteome</keyword>
<name>A0A6A6G048_9PEZI</name>